<keyword evidence="2" id="KW-0238">DNA-binding</keyword>
<keyword evidence="5" id="KW-1185">Reference proteome</keyword>
<accession>A0A6A2Z019</accession>
<proteinExistence type="predicted"/>
<protein>
    <submittedName>
        <fullName evidence="4">THO complex subunit 5-like protein</fullName>
    </submittedName>
</protein>
<dbReference type="GO" id="GO:0003677">
    <property type="term" value="F:DNA binding"/>
    <property type="evidence" value="ECO:0007669"/>
    <property type="project" value="UniProtKB-KW"/>
</dbReference>
<evidence type="ECO:0000256" key="3">
    <source>
        <dbReference type="ARBA" id="ARBA00023242"/>
    </source>
</evidence>
<dbReference type="EMBL" id="VEPZ02001239">
    <property type="protein sequence ID" value="KAE8684485.1"/>
    <property type="molecule type" value="Genomic_DNA"/>
</dbReference>
<sequence length="203" mass="22041">MPQRRQTLGEITLEEFLVRAGVVREDNTQFSGFGIEFQQGTRGPNLMGNWLSNGGNQIGIQPSNLPLNVNGVRSKQQQQQRQPILPKQHGLEYGKGLINGLVQGGGIGMVGLGGAVYVSTGSPASQLSSDGIRNSCGDTSSVSHVFNGTLRARKSGTVEKVAERRQRRMIKNRESAAGSRARKQVNMFFIPSMFPSLCFFNSS</sequence>
<keyword evidence="3" id="KW-0539">Nucleus</keyword>
<dbReference type="Proteomes" id="UP000436088">
    <property type="component" value="Unassembled WGS sequence"/>
</dbReference>
<gene>
    <name evidence="4" type="ORF">F3Y22_tig00111129pilonHSYRG00143</name>
</gene>
<dbReference type="GO" id="GO:0005634">
    <property type="term" value="C:nucleus"/>
    <property type="evidence" value="ECO:0007669"/>
    <property type="project" value="UniProtKB-SubCell"/>
</dbReference>
<comment type="subcellular location">
    <subcellularLocation>
        <location evidence="1">Nucleus</location>
    </subcellularLocation>
</comment>
<reference evidence="4" key="1">
    <citation type="submission" date="2019-09" db="EMBL/GenBank/DDBJ databases">
        <title>Draft genome information of white flower Hibiscus syriacus.</title>
        <authorList>
            <person name="Kim Y.-M."/>
        </authorList>
    </citation>
    <scope>NUCLEOTIDE SEQUENCE [LARGE SCALE GENOMIC DNA]</scope>
    <source>
        <strain evidence="4">YM2019G1</strain>
    </source>
</reference>
<evidence type="ECO:0000313" key="5">
    <source>
        <dbReference type="Proteomes" id="UP000436088"/>
    </source>
</evidence>
<evidence type="ECO:0000256" key="2">
    <source>
        <dbReference type="ARBA" id="ARBA00023125"/>
    </source>
</evidence>
<dbReference type="InterPro" id="IPR046347">
    <property type="entry name" value="bZIP_sf"/>
</dbReference>
<comment type="caution">
    <text evidence="4">The sequence shown here is derived from an EMBL/GenBank/DDBJ whole genome shotgun (WGS) entry which is preliminary data.</text>
</comment>
<dbReference type="AlphaFoldDB" id="A0A6A2Z019"/>
<name>A0A6A2Z019_HIBSY</name>
<dbReference type="InterPro" id="IPR043452">
    <property type="entry name" value="BZIP46-like"/>
</dbReference>
<dbReference type="PANTHER" id="PTHR22952:SF446">
    <property type="entry name" value="ABSCISIC ACID-INSENSITIVE 5-LIKE PROTEIN 5-RELATED"/>
    <property type="match status" value="1"/>
</dbReference>
<evidence type="ECO:0000313" key="4">
    <source>
        <dbReference type="EMBL" id="KAE8684485.1"/>
    </source>
</evidence>
<dbReference type="SUPFAM" id="SSF57959">
    <property type="entry name" value="Leucine zipper domain"/>
    <property type="match status" value="1"/>
</dbReference>
<dbReference type="GO" id="GO:0003700">
    <property type="term" value="F:DNA-binding transcription factor activity"/>
    <property type="evidence" value="ECO:0007669"/>
    <property type="project" value="InterPro"/>
</dbReference>
<organism evidence="4 5">
    <name type="scientific">Hibiscus syriacus</name>
    <name type="common">Rose of Sharon</name>
    <dbReference type="NCBI Taxonomy" id="106335"/>
    <lineage>
        <taxon>Eukaryota</taxon>
        <taxon>Viridiplantae</taxon>
        <taxon>Streptophyta</taxon>
        <taxon>Embryophyta</taxon>
        <taxon>Tracheophyta</taxon>
        <taxon>Spermatophyta</taxon>
        <taxon>Magnoliopsida</taxon>
        <taxon>eudicotyledons</taxon>
        <taxon>Gunneridae</taxon>
        <taxon>Pentapetalae</taxon>
        <taxon>rosids</taxon>
        <taxon>malvids</taxon>
        <taxon>Malvales</taxon>
        <taxon>Malvaceae</taxon>
        <taxon>Malvoideae</taxon>
        <taxon>Hibiscus</taxon>
    </lineage>
</organism>
<dbReference type="GO" id="GO:0045893">
    <property type="term" value="P:positive regulation of DNA-templated transcription"/>
    <property type="evidence" value="ECO:0007669"/>
    <property type="project" value="InterPro"/>
</dbReference>
<evidence type="ECO:0000256" key="1">
    <source>
        <dbReference type="ARBA" id="ARBA00004123"/>
    </source>
</evidence>
<dbReference type="PANTHER" id="PTHR22952">
    <property type="entry name" value="CAMP-RESPONSE ELEMENT BINDING PROTEIN-RELATED"/>
    <property type="match status" value="1"/>
</dbReference>